<dbReference type="PROSITE" id="PS00105">
    <property type="entry name" value="AA_TRANSFER_CLASS_1"/>
    <property type="match status" value="1"/>
</dbReference>
<dbReference type="InterPro" id="IPR050596">
    <property type="entry name" value="AspAT/PAT-like"/>
</dbReference>
<dbReference type="GO" id="GO:0030170">
    <property type="term" value="F:pyridoxal phosphate binding"/>
    <property type="evidence" value="ECO:0007669"/>
    <property type="project" value="InterPro"/>
</dbReference>
<evidence type="ECO:0000313" key="9">
    <source>
        <dbReference type="Proteomes" id="UP000269352"/>
    </source>
</evidence>
<dbReference type="Gene3D" id="3.40.640.10">
    <property type="entry name" value="Type I PLP-dependent aspartate aminotransferase-like (Major domain)"/>
    <property type="match status" value="1"/>
</dbReference>
<dbReference type="GO" id="GO:0006520">
    <property type="term" value="P:amino acid metabolic process"/>
    <property type="evidence" value="ECO:0007669"/>
    <property type="project" value="InterPro"/>
</dbReference>
<evidence type="ECO:0000259" key="7">
    <source>
        <dbReference type="Pfam" id="PF00155"/>
    </source>
</evidence>
<evidence type="ECO:0000256" key="2">
    <source>
        <dbReference type="ARBA" id="ARBA00007441"/>
    </source>
</evidence>
<dbReference type="InterPro" id="IPR004839">
    <property type="entry name" value="Aminotransferase_I/II_large"/>
</dbReference>
<keyword evidence="9" id="KW-1185">Reference proteome</keyword>
<evidence type="ECO:0000256" key="5">
    <source>
        <dbReference type="ARBA" id="ARBA00022898"/>
    </source>
</evidence>
<dbReference type="Proteomes" id="UP000269352">
    <property type="component" value="Unassembled WGS sequence"/>
</dbReference>
<evidence type="ECO:0000256" key="1">
    <source>
        <dbReference type="ARBA" id="ARBA00001933"/>
    </source>
</evidence>
<comment type="cofactor">
    <cofactor evidence="1 6">
        <name>pyridoxal 5'-phosphate</name>
        <dbReference type="ChEBI" id="CHEBI:597326"/>
    </cofactor>
</comment>
<evidence type="ECO:0000256" key="3">
    <source>
        <dbReference type="ARBA" id="ARBA00022576"/>
    </source>
</evidence>
<gene>
    <name evidence="8" type="primary">yugH</name>
    <name evidence="8" type="ORF">NO1_1636</name>
</gene>
<evidence type="ECO:0000256" key="6">
    <source>
        <dbReference type="RuleBase" id="RU000481"/>
    </source>
</evidence>
<proteinExistence type="inferred from homology"/>
<name>A0A388TCT6_TERA1</name>
<comment type="similarity">
    <text evidence="2 6">Belongs to the class-I pyridoxal-phosphate-dependent aminotransferase family.</text>
</comment>
<organism evidence="8 9">
    <name type="scientific">Termititenax aidoneus</name>
    <dbReference type="NCBI Taxonomy" id="2218524"/>
    <lineage>
        <taxon>Bacteria</taxon>
        <taxon>Bacillati</taxon>
        <taxon>Candidatus Margulisiibacteriota</taxon>
        <taxon>Candidatus Termititenacia</taxon>
        <taxon>Candidatus Termititenacales</taxon>
        <taxon>Candidatus Termititenacaceae</taxon>
        <taxon>Candidatus Termititenax</taxon>
    </lineage>
</organism>
<dbReference type="FunFam" id="3.40.640.10:FF:000033">
    <property type="entry name" value="Aspartate aminotransferase"/>
    <property type="match status" value="1"/>
</dbReference>
<dbReference type="InterPro" id="IPR004838">
    <property type="entry name" value="NHTrfase_class1_PyrdxlP-BS"/>
</dbReference>
<dbReference type="AlphaFoldDB" id="A0A388TCT6"/>
<dbReference type="InterPro" id="IPR015424">
    <property type="entry name" value="PyrdxlP-dep_Trfase"/>
</dbReference>
<feature type="domain" description="Aminotransferase class I/classII large" evidence="7">
    <location>
        <begin position="30"/>
        <end position="378"/>
    </location>
</feature>
<keyword evidence="3 6" id="KW-0032">Aminotransferase</keyword>
<dbReference type="Gene3D" id="3.90.1150.10">
    <property type="entry name" value="Aspartate Aminotransferase, domain 1"/>
    <property type="match status" value="1"/>
</dbReference>
<dbReference type="PANTHER" id="PTHR46383:SF3">
    <property type="entry name" value="ASPARTATE AMINOTRANSFERASE-RELATED"/>
    <property type="match status" value="1"/>
</dbReference>
<dbReference type="EMBL" id="BGZN01000048">
    <property type="protein sequence ID" value="GBR74469.1"/>
    <property type="molecule type" value="Genomic_DNA"/>
</dbReference>
<keyword evidence="5" id="KW-0663">Pyridoxal phosphate</keyword>
<comment type="caution">
    <text evidence="8">The sequence shown here is derived from an EMBL/GenBank/DDBJ whole genome shotgun (WGS) entry which is preliminary data.</text>
</comment>
<dbReference type="Pfam" id="PF00155">
    <property type="entry name" value="Aminotran_1_2"/>
    <property type="match status" value="1"/>
</dbReference>
<dbReference type="CDD" id="cd00609">
    <property type="entry name" value="AAT_like"/>
    <property type="match status" value="1"/>
</dbReference>
<dbReference type="PANTHER" id="PTHR46383">
    <property type="entry name" value="ASPARTATE AMINOTRANSFERASE"/>
    <property type="match status" value="1"/>
</dbReference>
<accession>A0A388TCT6</accession>
<reference evidence="8 9" key="1">
    <citation type="journal article" date="2019" name="ISME J.">
        <title>Genome analyses of uncultured TG2/ZB3 bacteria in 'Margulisbacteria' specifically attached to ectosymbiotic spirochetes of protists in the termite gut.</title>
        <authorList>
            <person name="Utami Y.D."/>
            <person name="Kuwahara H."/>
            <person name="Igai K."/>
            <person name="Murakami T."/>
            <person name="Sugaya K."/>
            <person name="Morikawa T."/>
            <person name="Nagura Y."/>
            <person name="Yuki M."/>
            <person name="Deevong P."/>
            <person name="Inoue T."/>
            <person name="Kihara K."/>
            <person name="Lo N."/>
            <person name="Yamada A."/>
            <person name="Ohkuma M."/>
            <person name="Hongoh Y."/>
        </authorList>
    </citation>
    <scope>NUCLEOTIDE SEQUENCE [LARGE SCALE GENOMIC DNA]</scope>
    <source>
        <strain evidence="8">NkOx7-01</strain>
    </source>
</reference>
<dbReference type="EC" id="2.6.1.-" evidence="6"/>
<dbReference type="GO" id="GO:0008483">
    <property type="term" value="F:transaminase activity"/>
    <property type="evidence" value="ECO:0007669"/>
    <property type="project" value="UniProtKB-KW"/>
</dbReference>
<keyword evidence="4 6" id="KW-0808">Transferase</keyword>
<evidence type="ECO:0000256" key="4">
    <source>
        <dbReference type="ARBA" id="ARBA00022679"/>
    </source>
</evidence>
<dbReference type="InterPro" id="IPR015421">
    <property type="entry name" value="PyrdxlP-dep_Trfase_major"/>
</dbReference>
<dbReference type="InterPro" id="IPR015422">
    <property type="entry name" value="PyrdxlP-dep_Trfase_small"/>
</dbReference>
<dbReference type="SUPFAM" id="SSF53383">
    <property type="entry name" value="PLP-dependent transferases"/>
    <property type="match status" value="1"/>
</dbReference>
<evidence type="ECO:0000313" key="8">
    <source>
        <dbReference type="EMBL" id="GBR74469.1"/>
    </source>
</evidence>
<sequence length="385" mass="43249">MKRSDKYSQAVSRIPPSGIRRFFDLIIGRKDIISLGVGEPDFVTPWNIREKAFYALEKGRTSYTSNWGLLELRQEIAKYLTKYKLHYNPENEILITFGVSEAVDLVLRAILNPGDEVIVAEPCYVSYQPLIELAGGRAVSLNTAKTNFIPRAQEIARLITPKTKALFICSPNNPTGAVIPKSELQKIAALAKKQDIWVVSDEVYAELVYDGQHYSIGAFERMKERAIILNGFSKAFAMTGWRIGYICCPAELMRQVIKLHQYYAICAPIMSQYGALEALQSCRDEVEKMRRSYLQRRNFMISALQKIGLPAAAPSGAFYVFVDIRPTGLTSENFALKLIQQEKVAVVPGNVFGAGGEGFVRCCYATELPLLKEALKRLTHFLKKD</sequence>
<protein>
    <recommendedName>
        <fullName evidence="6">Aminotransferase</fullName>
        <ecNumber evidence="6">2.6.1.-</ecNumber>
    </recommendedName>
</protein>